<dbReference type="EMBL" id="KI684590">
    <property type="protein sequence ID" value="ETK94506.1"/>
    <property type="molecule type" value="Genomic_DNA"/>
</dbReference>
<dbReference type="EMBL" id="KI671067">
    <property type="protein sequence ID" value="ETL47882.1"/>
    <property type="molecule type" value="Genomic_DNA"/>
</dbReference>
<sequence>MDRQRRSTPQTATENMKTMWTTAFHWSSLRRKRH</sequence>
<dbReference type="Proteomes" id="UP000053236">
    <property type="component" value="Unassembled WGS sequence"/>
</dbReference>
<protein>
    <submittedName>
        <fullName evidence="2">Uncharacterized protein</fullName>
    </submittedName>
</protein>
<accession>W2JQ69</accession>
<name>W2JQ69_PHYNI</name>
<dbReference type="Proteomes" id="UP000053864">
    <property type="component" value="Unassembled WGS sequence"/>
</dbReference>
<gene>
    <name evidence="1" type="ORF">L915_02461</name>
    <name evidence="2" type="ORF">L916_02434</name>
</gene>
<reference evidence="1" key="1">
    <citation type="submission" date="2013-11" db="EMBL/GenBank/DDBJ databases">
        <title>The Genome Sequence of Phytophthora parasitica CJ02B3.</title>
        <authorList>
            <consortium name="The Broad Institute Genomics Platform"/>
            <person name="Russ C."/>
            <person name="Tyler B."/>
            <person name="Panabieres F."/>
            <person name="Shan W."/>
            <person name="Tripathy S."/>
            <person name="Grunwald N."/>
            <person name="Machado M."/>
            <person name="Johnson C.S."/>
            <person name="Arredondo F."/>
            <person name="Hong C."/>
            <person name="Coffey M."/>
            <person name="Young S.K."/>
            <person name="Zeng Q."/>
            <person name="Gargeya S."/>
            <person name="Fitzgerald M."/>
            <person name="Abouelleil A."/>
            <person name="Alvarado L."/>
            <person name="Chapman S.B."/>
            <person name="Gainer-Dewar J."/>
            <person name="Goldberg J."/>
            <person name="Griggs A."/>
            <person name="Gujja S."/>
            <person name="Hansen M."/>
            <person name="Howarth C."/>
            <person name="Imamovic A."/>
            <person name="Ireland A."/>
            <person name="Larimer J."/>
            <person name="McCowan C."/>
            <person name="Murphy C."/>
            <person name="Pearson M."/>
            <person name="Poon T.W."/>
            <person name="Priest M."/>
            <person name="Roberts A."/>
            <person name="Saif S."/>
            <person name="Shea T."/>
            <person name="Sykes S."/>
            <person name="Wortman J."/>
            <person name="Nusbaum C."/>
            <person name="Birren B."/>
        </authorList>
    </citation>
    <scope>NUCLEOTIDE SEQUENCE [LARGE SCALE GENOMIC DNA]</scope>
    <source>
        <strain evidence="1">CJ02B3</strain>
    </source>
</reference>
<organism evidence="2 3">
    <name type="scientific">Phytophthora nicotianae</name>
    <name type="common">Potato buckeye rot agent</name>
    <name type="synonym">Phytophthora parasitica</name>
    <dbReference type="NCBI Taxonomy" id="4792"/>
    <lineage>
        <taxon>Eukaryota</taxon>
        <taxon>Sar</taxon>
        <taxon>Stramenopiles</taxon>
        <taxon>Oomycota</taxon>
        <taxon>Peronosporomycetes</taxon>
        <taxon>Peronosporales</taxon>
        <taxon>Peronosporaceae</taxon>
        <taxon>Phytophthora</taxon>
    </lineage>
</organism>
<evidence type="ECO:0000313" key="3">
    <source>
        <dbReference type="Proteomes" id="UP000053864"/>
    </source>
</evidence>
<proteinExistence type="predicted"/>
<evidence type="ECO:0000313" key="1">
    <source>
        <dbReference type="EMBL" id="ETK94506.1"/>
    </source>
</evidence>
<reference evidence="2 3" key="2">
    <citation type="submission" date="2013-11" db="EMBL/GenBank/DDBJ databases">
        <title>The Genome Sequence of Phytophthora parasitica CJ05E6.</title>
        <authorList>
            <consortium name="The Broad Institute Genomics Platform"/>
            <person name="Russ C."/>
            <person name="Tyler B."/>
            <person name="Panabieres F."/>
            <person name="Shan W."/>
            <person name="Tripathy S."/>
            <person name="Grunwald N."/>
            <person name="Machado M."/>
            <person name="Johnson C.S."/>
            <person name="Arredondo F."/>
            <person name="Hong C."/>
            <person name="Coffey M."/>
            <person name="Young S.K."/>
            <person name="Zeng Q."/>
            <person name="Gargeya S."/>
            <person name="Fitzgerald M."/>
            <person name="Abouelleil A."/>
            <person name="Alvarado L."/>
            <person name="Chapman S.B."/>
            <person name="Gainer-Dewar J."/>
            <person name="Goldberg J."/>
            <person name="Griggs A."/>
            <person name="Gujja S."/>
            <person name="Hansen M."/>
            <person name="Howarth C."/>
            <person name="Imamovic A."/>
            <person name="Ireland A."/>
            <person name="Larimer J."/>
            <person name="McCowan C."/>
            <person name="Murphy C."/>
            <person name="Pearson M."/>
            <person name="Poon T.W."/>
            <person name="Priest M."/>
            <person name="Roberts A."/>
            <person name="Saif S."/>
            <person name="Shea T."/>
            <person name="Sykes S."/>
            <person name="Wortman J."/>
            <person name="Nusbaum C."/>
            <person name="Birren B."/>
        </authorList>
    </citation>
    <scope>NUCLEOTIDE SEQUENCE [LARGE SCALE GENOMIC DNA]</scope>
    <source>
        <strain evidence="2 3">CJ05E6</strain>
    </source>
</reference>
<evidence type="ECO:0000313" key="2">
    <source>
        <dbReference type="EMBL" id="ETL47882.1"/>
    </source>
</evidence>
<dbReference type="AlphaFoldDB" id="W2JQ69"/>